<keyword evidence="4" id="KW-0812">Transmembrane</keyword>
<evidence type="ECO:0000256" key="3">
    <source>
        <dbReference type="SAM" id="MobiDB-lite"/>
    </source>
</evidence>
<feature type="region of interest" description="Disordered" evidence="3">
    <location>
        <begin position="391"/>
        <end position="410"/>
    </location>
</feature>
<dbReference type="InterPro" id="IPR055355">
    <property type="entry name" value="ZP-C"/>
</dbReference>
<evidence type="ECO:0000256" key="2">
    <source>
        <dbReference type="ARBA" id="ARBA00023157"/>
    </source>
</evidence>
<dbReference type="AlphaFoldDB" id="A0A979FHH7"/>
<organism evidence="6 7">
    <name type="scientific">Hyalella azteca</name>
    <name type="common">Amphipod</name>
    <dbReference type="NCBI Taxonomy" id="294128"/>
    <lineage>
        <taxon>Eukaryota</taxon>
        <taxon>Metazoa</taxon>
        <taxon>Ecdysozoa</taxon>
        <taxon>Arthropoda</taxon>
        <taxon>Crustacea</taxon>
        <taxon>Multicrustacea</taxon>
        <taxon>Malacostraca</taxon>
        <taxon>Eumalacostraca</taxon>
        <taxon>Peracarida</taxon>
        <taxon>Amphipoda</taxon>
        <taxon>Senticaudata</taxon>
        <taxon>Talitrida</taxon>
        <taxon>Talitroidea</taxon>
        <taxon>Hyalellidae</taxon>
        <taxon>Hyalella</taxon>
    </lineage>
</organism>
<dbReference type="Proteomes" id="UP000694843">
    <property type="component" value="Unplaced"/>
</dbReference>
<keyword evidence="4" id="KW-0472">Membrane</keyword>
<dbReference type="Gene3D" id="2.60.40.4100">
    <property type="entry name" value="Zona pellucida, ZP-C domain"/>
    <property type="match status" value="1"/>
</dbReference>
<name>A0A979FHH7_HYAAZ</name>
<evidence type="ECO:0000259" key="5">
    <source>
        <dbReference type="PROSITE" id="PS51034"/>
    </source>
</evidence>
<dbReference type="PROSITE" id="PS51034">
    <property type="entry name" value="ZP_2"/>
    <property type="match status" value="1"/>
</dbReference>
<dbReference type="RefSeq" id="XP_047736187.1">
    <property type="nucleotide sequence ID" value="XM_047880231.1"/>
</dbReference>
<evidence type="ECO:0000256" key="1">
    <source>
        <dbReference type="ARBA" id="ARBA00022729"/>
    </source>
</evidence>
<keyword evidence="1" id="KW-0732">Signal</keyword>
<dbReference type="OMA" id="WYIHART"/>
<dbReference type="SMART" id="SM00241">
    <property type="entry name" value="ZP"/>
    <property type="match status" value="1"/>
</dbReference>
<evidence type="ECO:0000256" key="4">
    <source>
        <dbReference type="SAM" id="Phobius"/>
    </source>
</evidence>
<accession>A0A979FHH7</accession>
<dbReference type="OrthoDB" id="6420824at2759"/>
<sequence length="722" mass="78330">MRHRGAERQRGVHVVHVSAPTSGRVLVMLRGSPPSGGRVALLLHSSLRQGAVFTVTAPQHTALKPPVVLVSGADRVQGAGPHVERHRHAFPTQQLIAAAYTQLGFVTSYTRMRKATRVIIRLDAVSENGNLTQSCDTSVQQTSPVASCYVTRPVPLAGCYHHTNMFHSGVHIIAVDGSQPAVTVEVVGGGGDPHPASPPTRKENLTLVLASPLPSTTWTLTTAGLRGAITVVLGPEDAELVEETKVDAGVEVAVERQRLPSSFDQLLMHVLNNIGPFNWYASSSASRIRLTISPVPELDELVQKWLVVECPPRHMIASLPRWVMDKVTEALGGRLVMAMTDHPECHSKNNGTHLVLDARLNGCGFWKQMRRQKGLFVNEVTMQTVSSVYSDDDELAGSGSGIDEGDDDEDLDQDQRFRVTSLVSVKVDCPAPVALPESTLVSLPTVPRPNVTKGNVTPTPSSVSKLEPVPYVLNVERIPNVVDASRVWVRFRATASAASEIEAWVRLVLEHCWVSGKREPERPQLTLVRKSCSVNTTVTMLPRQYHHSSSFTFGVDEHQQQVFLHCKVGICSTDPDLAKEYNLQQCREPSLYCHKLDVRPIFFSFTPASQLKSLVSGPLPMHEDLAGAMDEDGSAIKSAAAPSSGQQPLTVIQGVATEIVIGISISSFLIGVCLTGVLWLIHVHTDPRRQHRPEPAAPRNSGYDLSANSGSTTPSSQAPMTA</sequence>
<feature type="region of interest" description="Disordered" evidence="3">
    <location>
        <begin position="687"/>
        <end position="722"/>
    </location>
</feature>
<dbReference type="PANTHER" id="PTHR14002">
    <property type="entry name" value="ENDOGLIN/TGF-BETA RECEPTOR TYPE III"/>
    <property type="match status" value="1"/>
</dbReference>
<dbReference type="KEGG" id="hazt:125177801"/>
<keyword evidence="2" id="KW-1015">Disulfide bond</keyword>
<keyword evidence="4" id="KW-1133">Transmembrane helix</keyword>
<keyword evidence="6" id="KW-1185">Reference proteome</keyword>
<dbReference type="GeneID" id="125177801"/>
<gene>
    <name evidence="7" type="primary">LOC125177801</name>
</gene>
<reference evidence="7" key="1">
    <citation type="submission" date="2025-08" db="UniProtKB">
        <authorList>
            <consortium name="RefSeq"/>
        </authorList>
    </citation>
    <scope>IDENTIFICATION</scope>
    <source>
        <tissue evidence="7">Whole organism</tissue>
    </source>
</reference>
<feature type="domain" description="ZP" evidence="5">
    <location>
        <begin position="309"/>
        <end position="593"/>
    </location>
</feature>
<dbReference type="InterPro" id="IPR001507">
    <property type="entry name" value="ZP_dom"/>
</dbReference>
<evidence type="ECO:0000313" key="7">
    <source>
        <dbReference type="RefSeq" id="XP_047736187.1"/>
    </source>
</evidence>
<feature type="compositionally biased region" description="Polar residues" evidence="3">
    <location>
        <begin position="706"/>
        <end position="722"/>
    </location>
</feature>
<feature type="transmembrane region" description="Helical" evidence="4">
    <location>
        <begin position="659"/>
        <end position="681"/>
    </location>
</feature>
<dbReference type="InterPro" id="IPR042235">
    <property type="entry name" value="ZP-C_dom"/>
</dbReference>
<dbReference type="Pfam" id="PF00100">
    <property type="entry name" value="Zona_pellucida"/>
    <property type="match status" value="1"/>
</dbReference>
<proteinExistence type="predicted"/>
<protein>
    <submittedName>
        <fullName evidence="7">Uncharacterized protein LOC125177801</fullName>
    </submittedName>
</protein>
<evidence type="ECO:0000313" key="6">
    <source>
        <dbReference type="Proteomes" id="UP000694843"/>
    </source>
</evidence>
<dbReference type="PANTHER" id="PTHR14002:SF45">
    <property type="entry name" value="ZP DOMAIN-CONTAINING PROTEIN"/>
    <property type="match status" value="1"/>
</dbReference>